<dbReference type="Proteomes" id="UP000813444">
    <property type="component" value="Unassembled WGS sequence"/>
</dbReference>
<evidence type="ECO:0008006" key="3">
    <source>
        <dbReference type="Google" id="ProtNLM"/>
    </source>
</evidence>
<proteinExistence type="predicted"/>
<protein>
    <recommendedName>
        <fullName evidence="3">Cell division cycle protein 123</fullName>
    </recommendedName>
</protein>
<dbReference type="EMBL" id="JAGPNK010000012">
    <property type="protein sequence ID" value="KAH7310498.1"/>
    <property type="molecule type" value="Genomic_DNA"/>
</dbReference>
<comment type="caution">
    <text evidence="1">The sequence shown here is derived from an EMBL/GenBank/DDBJ whole genome shotgun (WGS) entry which is preliminary data.</text>
</comment>
<reference evidence="1" key="1">
    <citation type="journal article" date="2021" name="Nat. Commun.">
        <title>Genetic determinants of endophytism in the Arabidopsis root mycobiome.</title>
        <authorList>
            <person name="Mesny F."/>
            <person name="Miyauchi S."/>
            <person name="Thiergart T."/>
            <person name="Pickel B."/>
            <person name="Atanasova L."/>
            <person name="Karlsson M."/>
            <person name="Huettel B."/>
            <person name="Barry K.W."/>
            <person name="Haridas S."/>
            <person name="Chen C."/>
            <person name="Bauer D."/>
            <person name="Andreopoulos W."/>
            <person name="Pangilinan J."/>
            <person name="LaButti K."/>
            <person name="Riley R."/>
            <person name="Lipzen A."/>
            <person name="Clum A."/>
            <person name="Drula E."/>
            <person name="Henrissat B."/>
            <person name="Kohler A."/>
            <person name="Grigoriev I.V."/>
            <person name="Martin F.M."/>
            <person name="Hacquard S."/>
        </authorList>
    </citation>
    <scope>NUCLEOTIDE SEQUENCE</scope>
    <source>
        <strain evidence="1">MPI-CAGE-CH-0235</strain>
    </source>
</reference>
<organism evidence="1 2">
    <name type="scientific">Stachybotrys elegans</name>
    <dbReference type="NCBI Taxonomy" id="80388"/>
    <lineage>
        <taxon>Eukaryota</taxon>
        <taxon>Fungi</taxon>
        <taxon>Dikarya</taxon>
        <taxon>Ascomycota</taxon>
        <taxon>Pezizomycotina</taxon>
        <taxon>Sordariomycetes</taxon>
        <taxon>Hypocreomycetidae</taxon>
        <taxon>Hypocreales</taxon>
        <taxon>Stachybotryaceae</taxon>
        <taxon>Stachybotrys</taxon>
    </lineage>
</organism>
<dbReference type="OrthoDB" id="360540at2759"/>
<evidence type="ECO:0000313" key="1">
    <source>
        <dbReference type="EMBL" id="KAH7310498.1"/>
    </source>
</evidence>
<sequence>MRLKIIDFQDVQADLDTGLPTNFNTCFHTAAEAPDLPVPTNAPYSFERWLPLILSTRGLPPSAVQTVVFSPAQIRVLLHAAEASIHTRVLNRSYAEDLEEEVHPALAALAFPPEGLFMRTADCSPKDGAHATPGVLALHSAADAVLRATTSMRTWSTLNNAMNRGARELKAFFLPFDAAMRAEREYRVFCAPGTLRVTAVSQYRWHKPWIFAGREDQERRDVADKIMRGVEEIHGRIVRELGAEETDGLARAQGFSFDVLFDEGTESCSLIELNTFGVRSACGSCLFQWVKDRELLYGAAEEVEFRVAM</sequence>
<keyword evidence="2" id="KW-1185">Reference proteome</keyword>
<gene>
    <name evidence="1" type="ORF">B0I35DRAFT_358094</name>
</gene>
<dbReference type="AlphaFoldDB" id="A0A8K0SIF9"/>
<name>A0A8K0SIF9_9HYPO</name>
<accession>A0A8K0SIF9</accession>
<evidence type="ECO:0000313" key="2">
    <source>
        <dbReference type="Proteomes" id="UP000813444"/>
    </source>
</evidence>